<keyword evidence="2" id="KW-1185">Reference proteome</keyword>
<evidence type="ECO:0000313" key="2">
    <source>
        <dbReference type="Proteomes" id="UP000499080"/>
    </source>
</evidence>
<accession>A0A4Y2IGI4</accession>
<protein>
    <submittedName>
        <fullName evidence="1">Uncharacterized protein</fullName>
    </submittedName>
</protein>
<comment type="caution">
    <text evidence="1">The sequence shown here is derived from an EMBL/GenBank/DDBJ whole genome shotgun (WGS) entry which is preliminary data.</text>
</comment>
<sequence>MVNGSIFLEEVASPAHRGKGLAMAGHTGSPSSKRLLRCEQTVCTTVVFSGETPHVHTLRRVHCQNPTFFGSKKKYLKTSSSSKKLFQNLVLISSVKHSPSYTKIRCRAKLFLHRSLPEPKVKLFSLHGIETKLNLLCQDAKLSSETRQTVQKPLVSTQRPVASQLGGKDSILIGIRGFSEKGSVLP</sequence>
<name>A0A4Y2IGI4_ARAVE</name>
<organism evidence="1 2">
    <name type="scientific">Araneus ventricosus</name>
    <name type="common">Orbweaver spider</name>
    <name type="synonym">Epeira ventricosa</name>
    <dbReference type="NCBI Taxonomy" id="182803"/>
    <lineage>
        <taxon>Eukaryota</taxon>
        <taxon>Metazoa</taxon>
        <taxon>Ecdysozoa</taxon>
        <taxon>Arthropoda</taxon>
        <taxon>Chelicerata</taxon>
        <taxon>Arachnida</taxon>
        <taxon>Araneae</taxon>
        <taxon>Araneomorphae</taxon>
        <taxon>Entelegynae</taxon>
        <taxon>Araneoidea</taxon>
        <taxon>Araneidae</taxon>
        <taxon>Araneus</taxon>
    </lineage>
</organism>
<reference evidence="1 2" key="1">
    <citation type="journal article" date="2019" name="Sci. Rep.">
        <title>Orb-weaving spider Araneus ventricosus genome elucidates the spidroin gene catalogue.</title>
        <authorList>
            <person name="Kono N."/>
            <person name="Nakamura H."/>
            <person name="Ohtoshi R."/>
            <person name="Moran D.A.P."/>
            <person name="Shinohara A."/>
            <person name="Yoshida Y."/>
            <person name="Fujiwara M."/>
            <person name="Mori M."/>
            <person name="Tomita M."/>
            <person name="Arakawa K."/>
        </authorList>
    </citation>
    <scope>NUCLEOTIDE SEQUENCE [LARGE SCALE GENOMIC DNA]</scope>
</reference>
<gene>
    <name evidence="1" type="ORF">AVEN_3917_1</name>
</gene>
<dbReference type="AlphaFoldDB" id="A0A4Y2IGI4"/>
<dbReference type="EMBL" id="BGPR01002650">
    <property type="protein sequence ID" value="GBM76863.1"/>
    <property type="molecule type" value="Genomic_DNA"/>
</dbReference>
<evidence type="ECO:0000313" key="1">
    <source>
        <dbReference type="EMBL" id="GBM76863.1"/>
    </source>
</evidence>
<proteinExistence type="predicted"/>
<dbReference type="Proteomes" id="UP000499080">
    <property type="component" value="Unassembled WGS sequence"/>
</dbReference>